<dbReference type="EMBL" id="CP019893">
    <property type="protein sequence ID" value="ARS89747.1"/>
    <property type="molecule type" value="Genomic_DNA"/>
</dbReference>
<name>A0A2Z2HW25_9EURY</name>
<dbReference type="SUPFAM" id="SSF52402">
    <property type="entry name" value="Adenine nucleotide alpha hydrolases-like"/>
    <property type="match status" value="1"/>
</dbReference>
<sequence length="155" mass="16847">MADPTPEHVLVPSLGRPGAQAALTYALESFPDADVTLLSVVTPIDDPLSEGGVLEHDEDQLATVRETARELLERAATDVPSATDRVRIQVLEGKPGVVVPRYAREEPVDHVVMYGHQPEVSGYVRRLLGRDVTTTVVERTDEPVTVLSSRAISSR</sequence>
<reference evidence="3" key="1">
    <citation type="submission" date="2017-02" db="EMBL/GenBank/DDBJ databases">
        <title>Natronthermophilus aegyptiacus gen. nov.,sp. nov., an aerobic, extremely halophilic alkalithermophilic archaeon isolated from the athalassohaline Wadi An Natrun, Egypt.</title>
        <authorList>
            <person name="Zhao B."/>
        </authorList>
    </citation>
    <scope>NUCLEOTIDE SEQUENCE [LARGE SCALE GENOMIC DNA]</scope>
    <source>
        <strain evidence="3">JW/NM-HA 15</strain>
    </source>
</reference>
<organism evidence="2 3">
    <name type="scientific">Natrarchaeobaculum aegyptiacum</name>
    <dbReference type="NCBI Taxonomy" id="745377"/>
    <lineage>
        <taxon>Archaea</taxon>
        <taxon>Methanobacteriati</taxon>
        <taxon>Methanobacteriota</taxon>
        <taxon>Stenosarchaea group</taxon>
        <taxon>Halobacteria</taxon>
        <taxon>Halobacteriales</taxon>
        <taxon>Natrialbaceae</taxon>
        <taxon>Natrarchaeobaculum</taxon>
    </lineage>
</organism>
<dbReference type="InterPro" id="IPR006016">
    <property type="entry name" value="UspA"/>
</dbReference>
<dbReference type="RefSeq" id="WP_086888123.1">
    <property type="nucleotide sequence ID" value="NZ_CP019893.1"/>
</dbReference>
<feature type="domain" description="UspA" evidence="1">
    <location>
        <begin position="8"/>
        <end position="147"/>
    </location>
</feature>
<evidence type="ECO:0000313" key="3">
    <source>
        <dbReference type="Proteomes" id="UP000250088"/>
    </source>
</evidence>
<protein>
    <submittedName>
        <fullName evidence="2">Universal stress protein UspA</fullName>
    </submittedName>
</protein>
<dbReference type="AlphaFoldDB" id="A0A2Z2HW25"/>
<dbReference type="Gene3D" id="3.40.50.620">
    <property type="entry name" value="HUPs"/>
    <property type="match status" value="1"/>
</dbReference>
<gene>
    <name evidence="2" type="ORF">B1756_08335</name>
</gene>
<evidence type="ECO:0000313" key="2">
    <source>
        <dbReference type="EMBL" id="ARS89747.1"/>
    </source>
</evidence>
<proteinExistence type="predicted"/>
<dbReference type="Pfam" id="PF00582">
    <property type="entry name" value="Usp"/>
    <property type="match status" value="1"/>
</dbReference>
<dbReference type="KEGG" id="naj:B1756_08335"/>
<dbReference type="CDD" id="cd00293">
    <property type="entry name" value="USP-like"/>
    <property type="match status" value="1"/>
</dbReference>
<dbReference type="InterPro" id="IPR014729">
    <property type="entry name" value="Rossmann-like_a/b/a_fold"/>
</dbReference>
<keyword evidence="3" id="KW-1185">Reference proteome</keyword>
<accession>A0A2Z2HW25</accession>
<dbReference type="OrthoDB" id="271213at2157"/>
<dbReference type="GeneID" id="32894081"/>
<dbReference type="Proteomes" id="UP000250088">
    <property type="component" value="Chromosome"/>
</dbReference>
<evidence type="ECO:0000259" key="1">
    <source>
        <dbReference type="Pfam" id="PF00582"/>
    </source>
</evidence>